<dbReference type="InterPro" id="IPR015947">
    <property type="entry name" value="PUA-like_sf"/>
</dbReference>
<evidence type="ECO:0000313" key="1">
    <source>
        <dbReference type="EMBL" id="KAA6307968.1"/>
    </source>
</evidence>
<name>A0A5J4PGJ0_9ZZZZ</name>
<dbReference type="EMBL" id="SNRY01008790">
    <property type="protein sequence ID" value="KAA6307968.1"/>
    <property type="molecule type" value="Genomic_DNA"/>
</dbReference>
<comment type="caution">
    <text evidence="1">The sequence shown here is derived from an EMBL/GenBank/DDBJ whole genome shotgun (WGS) entry which is preliminary data.</text>
</comment>
<feature type="non-terminal residue" evidence="1">
    <location>
        <position position="1"/>
    </location>
</feature>
<dbReference type="AlphaFoldDB" id="A0A5J4PGJ0"/>
<proteinExistence type="predicted"/>
<organism evidence="1">
    <name type="scientific">termite gut metagenome</name>
    <dbReference type="NCBI Taxonomy" id="433724"/>
    <lineage>
        <taxon>unclassified sequences</taxon>
        <taxon>metagenomes</taxon>
        <taxon>organismal metagenomes</taxon>
    </lineage>
</organism>
<accession>A0A5J4PGJ0</accession>
<protein>
    <submittedName>
        <fullName evidence="1">Uncharacterized protein</fullName>
    </submittedName>
</protein>
<sequence length="146" mass="16819">CAGIKDIENRTWKTNFRGRVLIHASAKGEYAAWVLNKEQMLEVTKKGVWSNIAYYKTSAIIGSVEIVDCIKGSESIWADNRTFVHKGEITHLWHWVLKNPVLFEKPVLNIKGKLSFWESGYDELICPECGKNCIERYGQYYGNMRS</sequence>
<gene>
    <name evidence="1" type="ORF">EZS27_040359</name>
</gene>
<reference evidence="1" key="1">
    <citation type="submission" date="2019-03" db="EMBL/GenBank/DDBJ databases">
        <title>Single cell metagenomics reveals metabolic interactions within the superorganism composed of flagellate Streblomastix strix and complex community of Bacteroidetes bacteria on its surface.</title>
        <authorList>
            <person name="Treitli S.C."/>
            <person name="Kolisko M."/>
            <person name="Husnik F."/>
            <person name="Keeling P."/>
            <person name="Hampl V."/>
        </authorList>
    </citation>
    <scope>NUCLEOTIDE SEQUENCE</scope>
    <source>
        <strain evidence="1">STM</strain>
    </source>
</reference>
<dbReference type="Gene3D" id="2.30.130.30">
    <property type="entry name" value="Hypothetical protein"/>
    <property type="match status" value="1"/>
</dbReference>
<dbReference type="SUPFAM" id="SSF88697">
    <property type="entry name" value="PUA domain-like"/>
    <property type="match status" value="1"/>
</dbReference>